<dbReference type="OrthoDB" id="363299at2"/>
<keyword evidence="1" id="KW-1133">Transmembrane helix</keyword>
<reference evidence="2 3" key="1">
    <citation type="submission" date="2017-02" db="EMBL/GenBank/DDBJ databases">
        <authorList>
            <person name="Peterson S.W."/>
        </authorList>
    </citation>
    <scope>NUCLEOTIDE SEQUENCE [LARGE SCALE GENOMIC DNA]</scope>
    <source>
        <strain evidence="2 3">ATCC BAA-908</strain>
    </source>
</reference>
<dbReference type="EMBL" id="FUWG01000008">
    <property type="protein sequence ID" value="SJZ44471.1"/>
    <property type="molecule type" value="Genomic_DNA"/>
</dbReference>
<protein>
    <submittedName>
        <fullName evidence="2">Uncharacterized protein</fullName>
    </submittedName>
</protein>
<evidence type="ECO:0000256" key="1">
    <source>
        <dbReference type="SAM" id="Phobius"/>
    </source>
</evidence>
<evidence type="ECO:0000313" key="2">
    <source>
        <dbReference type="EMBL" id="SJZ44471.1"/>
    </source>
</evidence>
<name>A0A1T4KPY8_TREPO</name>
<proteinExistence type="predicted"/>
<evidence type="ECO:0000313" key="3">
    <source>
        <dbReference type="Proteomes" id="UP000190423"/>
    </source>
</evidence>
<gene>
    <name evidence="2" type="ORF">SAMN02745149_01276</name>
</gene>
<dbReference type="Proteomes" id="UP000190423">
    <property type="component" value="Unassembled WGS sequence"/>
</dbReference>
<dbReference type="GeneID" id="78316576"/>
<keyword evidence="1" id="KW-0472">Membrane</keyword>
<dbReference type="RefSeq" id="WP_078933185.1">
    <property type="nucleotide sequence ID" value="NZ_FUWG01000008.1"/>
</dbReference>
<sequence>MEQAITSTAAQIIISIVPIVGIAIGGVVLFFFILWRHHEIKLQIKTGTFVPSKINYKAFSLLAGLLLTGTGVMLSLVFAVLDGFTYSMLGGLIPAVIGICLLVFYKIYPDFHKKD</sequence>
<organism evidence="2 3">
    <name type="scientific">Treponema porcinum</name>
    <dbReference type="NCBI Taxonomy" id="261392"/>
    <lineage>
        <taxon>Bacteria</taxon>
        <taxon>Pseudomonadati</taxon>
        <taxon>Spirochaetota</taxon>
        <taxon>Spirochaetia</taxon>
        <taxon>Spirochaetales</taxon>
        <taxon>Treponemataceae</taxon>
        <taxon>Treponema</taxon>
    </lineage>
</organism>
<dbReference type="STRING" id="261392.SAMN02745149_01276"/>
<accession>A0A1T4KPY8</accession>
<feature type="transmembrane region" description="Helical" evidence="1">
    <location>
        <begin position="12"/>
        <end position="35"/>
    </location>
</feature>
<keyword evidence="3" id="KW-1185">Reference proteome</keyword>
<feature type="transmembrane region" description="Helical" evidence="1">
    <location>
        <begin position="84"/>
        <end position="105"/>
    </location>
</feature>
<feature type="transmembrane region" description="Helical" evidence="1">
    <location>
        <begin position="56"/>
        <end position="78"/>
    </location>
</feature>
<keyword evidence="1" id="KW-0812">Transmembrane</keyword>
<dbReference type="AlphaFoldDB" id="A0A1T4KPY8"/>